<evidence type="ECO:0000313" key="1">
    <source>
        <dbReference type="EMBL" id="ABK23729.1"/>
    </source>
</evidence>
<proteinExistence type="evidence at transcript level"/>
<dbReference type="AlphaFoldDB" id="A9NSW8"/>
<dbReference type="EMBL" id="EF084410">
    <property type="protein sequence ID" value="ABK23729.1"/>
    <property type="molecule type" value="mRNA"/>
</dbReference>
<sequence>MPNIFINLLNLDICCVVFWLQCINCQCSRPKPL</sequence>
<reference evidence="1" key="1">
    <citation type="journal article" date="2008" name="BMC Genomics">
        <title>A conifer genomics resource of 200,000 spruce (Picea spp.) ESTs and 6,464 high-quality, sequence-finished full-length cDNAs for Sitka spruce (Picea sitchensis).</title>
        <authorList>
            <person name="Ralph S.G."/>
            <person name="Chun H.J."/>
            <person name="Kolosova N."/>
            <person name="Cooper D."/>
            <person name="Oddy C."/>
            <person name="Ritland C.E."/>
            <person name="Kirkpatrick R."/>
            <person name="Moore R."/>
            <person name="Barber S."/>
            <person name="Holt R.A."/>
            <person name="Jones S.J."/>
            <person name="Marra M.A."/>
            <person name="Douglas C.J."/>
            <person name="Ritland K."/>
            <person name="Bohlmann J."/>
        </authorList>
    </citation>
    <scope>NUCLEOTIDE SEQUENCE</scope>
    <source>
        <tissue evidence="1">Green portion of the leader tissue</tissue>
    </source>
</reference>
<accession>A9NSW8</accession>
<organism evidence="1">
    <name type="scientific">Picea sitchensis</name>
    <name type="common">Sitka spruce</name>
    <name type="synonym">Pinus sitchensis</name>
    <dbReference type="NCBI Taxonomy" id="3332"/>
    <lineage>
        <taxon>Eukaryota</taxon>
        <taxon>Viridiplantae</taxon>
        <taxon>Streptophyta</taxon>
        <taxon>Embryophyta</taxon>
        <taxon>Tracheophyta</taxon>
        <taxon>Spermatophyta</taxon>
        <taxon>Pinopsida</taxon>
        <taxon>Pinidae</taxon>
        <taxon>Conifers I</taxon>
        <taxon>Pinales</taxon>
        <taxon>Pinaceae</taxon>
        <taxon>Picea</taxon>
    </lineage>
</organism>
<protein>
    <submittedName>
        <fullName evidence="1">Uncharacterized protein</fullName>
    </submittedName>
</protein>
<name>A9NSW8_PICSI</name>